<dbReference type="GO" id="GO:0005886">
    <property type="term" value="C:plasma membrane"/>
    <property type="evidence" value="ECO:0007669"/>
    <property type="project" value="UniProtKB-SubCell"/>
</dbReference>
<evidence type="ECO:0000256" key="4">
    <source>
        <dbReference type="ARBA" id="ARBA00022801"/>
    </source>
</evidence>
<dbReference type="PROSITE" id="PS00501">
    <property type="entry name" value="SPASE_I_1"/>
    <property type="match status" value="1"/>
</dbReference>
<dbReference type="PRINTS" id="PR00727">
    <property type="entry name" value="LEADERPTASE"/>
</dbReference>
<evidence type="ECO:0000313" key="7">
    <source>
        <dbReference type="EMBL" id="QNP61549.1"/>
    </source>
</evidence>
<dbReference type="Pfam" id="PF10502">
    <property type="entry name" value="Peptidase_S26"/>
    <property type="match status" value="2"/>
</dbReference>
<keyword evidence="3" id="KW-0645">Protease</keyword>
<comment type="subcellular location">
    <subcellularLocation>
        <location evidence="1">Cell membrane</location>
        <topology evidence="1">Single-pass type II membrane protein</topology>
    </subcellularLocation>
</comment>
<reference evidence="7 8" key="1">
    <citation type="submission" date="2020-08" db="EMBL/GenBank/DDBJ databases">
        <title>A novel species.</title>
        <authorList>
            <person name="Gao J."/>
        </authorList>
    </citation>
    <scope>NUCLEOTIDE SEQUENCE [LARGE SCALE GENOMIC DNA]</scope>
    <source>
        <strain evidence="7 8">CRPJ-33</strain>
    </source>
</reference>
<dbReference type="GO" id="GO:0006465">
    <property type="term" value="P:signal peptide processing"/>
    <property type="evidence" value="ECO:0007669"/>
    <property type="project" value="InterPro"/>
</dbReference>
<evidence type="ECO:0000256" key="1">
    <source>
        <dbReference type="ARBA" id="ARBA00004401"/>
    </source>
</evidence>
<evidence type="ECO:0000256" key="5">
    <source>
        <dbReference type="PIRSR" id="PIRSR600223-1"/>
    </source>
</evidence>
<protein>
    <submittedName>
        <fullName evidence="7">S26 family signal peptidase</fullName>
    </submittedName>
</protein>
<feature type="domain" description="Peptidase S26" evidence="6">
    <location>
        <begin position="10"/>
        <end position="92"/>
    </location>
</feature>
<organism evidence="7 8">
    <name type="scientific">Streptomyces genisteinicus</name>
    <dbReference type="NCBI Taxonomy" id="2768068"/>
    <lineage>
        <taxon>Bacteria</taxon>
        <taxon>Bacillati</taxon>
        <taxon>Actinomycetota</taxon>
        <taxon>Actinomycetes</taxon>
        <taxon>Kitasatosporales</taxon>
        <taxon>Streptomycetaceae</taxon>
        <taxon>Streptomyces</taxon>
    </lineage>
</organism>
<dbReference type="InterPro" id="IPR019533">
    <property type="entry name" value="Peptidase_S26"/>
</dbReference>
<dbReference type="AlphaFoldDB" id="A0A7H0HLY3"/>
<feature type="active site" evidence="5">
    <location>
        <position position="82"/>
    </location>
</feature>
<feature type="domain" description="Peptidase S26" evidence="6">
    <location>
        <begin position="95"/>
        <end position="136"/>
    </location>
</feature>
<dbReference type="RefSeq" id="WP_187738756.1">
    <property type="nucleotide sequence ID" value="NZ_CP060825.1"/>
</dbReference>
<dbReference type="PANTHER" id="PTHR43390">
    <property type="entry name" value="SIGNAL PEPTIDASE I"/>
    <property type="match status" value="1"/>
</dbReference>
<dbReference type="GO" id="GO:0004252">
    <property type="term" value="F:serine-type endopeptidase activity"/>
    <property type="evidence" value="ECO:0007669"/>
    <property type="project" value="InterPro"/>
</dbReference>
<keyword evidence="8" id="KW-1185">Reference proteome</keyword>
<dbReference type="EMBL" id="CP060825">
    <property type="protein sequence ID" value="QNP61549.1"/>
    <property type="molecule type" value="Genomic_DNA"/>
</dbReference>
<dbReference type="CDD" id="cd06530">
    <property type="entry name" value="S26_SPase_I"/>
    <property type="match status" value="1"/>
</dbReference>
<gene>
    <name evidence="7" type="ORF">IAG43_00510</name>
</gene>
<dbReference type="PANTHER" id="PTHR43390:SF1">
    <property type="entry name" value="CHLOROPLAST PROCESSING PEPTIDASE"/>
    <property type="match status" value="1"/>
</dbReference>
<dbReference type="InterPro" id="IPR019756">
    <property type="entry name" value="Pept_S26A_signal_pept_1_Ser-AS"/>
</dbReference>
<dbReference type="KEGG" id="sgj:IAG43_00510"/>
<dbReference type="Proteomes" id="UP000516230">
    <property type="component" value="Chromosome"/>
</dbReference>
<dbReference type="SUPFAM" id="SSF51306">
    <property type="entry name" value="LexA/Signal peptidase"/>
    <property type="match status" value="1"/>
</dbReference>
<evidence type="ECO:0000256" key="3">
    <source>
        <dbReference type="ARBA" id="ARBA00022670"/>
    </source>
</evidence>
<name>A0A7H0HLY3_9ACTN</name>
<keyword evidence="4" id="KW-0378">Hydrolase</keyword>
<evidence type="ECO:0000256" key="2">
    <source>
        <dbReference type="ARBA" id="ARBA00009370"/>
    </source>
</evidence>
<comment type="similarity">
    <text evidence="2">Belongs to the peptidase S26 family.</text>
</comment>
<dbReference type="Gene3D" id="2.10.109.10">
    <property type="entry name" value="Umud Fragment, subunit A"/>
    <property type="match status" value="1"/>
</dbReference>
<accession>A0A7H0HLY3</accession>
<evidence type="ECO:0000259" key="6">
    <source>
        <dbReference type="Pfam" id="PF10502"/>
    </source>
</evidence>
<sequence>MTPAVVTLCAVAALVAALLGTARRTLVAVTVHGASMYPALAPGDRILVLRRGPSARRPRGGRVVVLRADRIPGAGPGGLLVKRVAARPGEPVPPGTGTGVVPAGHLVVLGDNPAVSTDSRVWGAVPSGSVAGVMVARIGRTGPPRPAAGRAPRGA</sequence>
<proteinExistence type="inferred from homology"/>
<evidence type="ECO:0000313" key="8">
    <source>
        <dbReference type="Proteomes" id="UP000516230"/>
    </source>
</evidence>
<dbReference type="InterPro" id="IPR000223">
    <property type="entry name" value="Pept_S26A_signal_pept_1"/>
</dbReference>
<feature type="active site" evidence="5">
    <location>
        <position position="35"/>
    </location>
</feature>
<dbReference type="InterPro" id="IPR036286">
    <property type="entry name" value="LexA/Signal_pep-like_sf"/>
</dbReference>